<keyword evidence="3" id="KW-1185">Reference proteome</keyword>
<feature type="region of interest" description="Disordered" evidence="1">
    <location>
        <begin position="1"/>
        <end position="62"/>
    </location>
</feature>
<sequence length="81" mass="8615">MDHPVTKNTESSNKVGIADPKLDIRDLSSENKDPRITQEKERQQGLGDDVRGGSDLGQNLAPDSITASLGQAAELGSKKQG</sequence>
<protein>
    <submittedName>
        <fullName evidence="2">Uncharacterized protein</fullName>
    </submittedName>
</protein>
<dbReference type="AlphaFoldDB" id="A0A8H7Q0W1"/>
<comment type="caution">
    <text evidence="2">The sequence shown here is derived from an EMBL/GenBank/DDBJ whole genome shotgun (WGS) entry which is preliminary data.</text>
</comment>
<gene>
    <name evidence="2" type="ORF">INT43_006274</name>
</gene>
<proteinExistence type="predicted"/>
<feature type="compositionally biased region" description="Polar residues" evidence="1">
    <location>
        <begin position="1"/>
        <end position="14"/>
    </location>
</feature>
<accession>A0A8H7Q0W1</accession>
<dbReference type="EMBL" id="JAEPQZ010000003">
    <property type="protein sequence ID" value="KAG2183270.1"/>
    <property type="molecule type" value="Genomic_DNA"/>
</dbReference>
<feature type="compositionally biased region" description="Basic and acidic residues" evidence="1">
    <location>
        <begin position="20"/>
        <end position="52"/>
    </location>
</feature>
<dbReference type="OrthoDB" id="2352398at2759"/>
<organism evidence="2 3">
    <name type="scientific">Mortierella isabellina</name>
    <name type="common">Filamentous fungus</name>
    <name type="synonym">Umbelopsis isabellina</name>
    <dbReference type="NCBI Taxonomy" id="91625"/>
    <lineage>
        <taxon>Eukaryota</taxon>
        <taxon>Fungi</taxon>
        <taxon>Fungi incertae sedis</taxon>
        <taxon>Mucoromycota</taxon>
        <taxon>Mucoromycotina</taxon>
        <taxon>Umbelopsidomycetes</taxon>
        <taxon>Umbelopsidales</taxon>
        <taxon>Umbelopsidaceae</taxon>
        <taxon>Umbelopsis</taxon>
    </lineage>
</organism>
<evidence type="ECO:0000256" key="1">
    <source>
        <dbReference type="SAM" id="MobiDB-lite"/>
    </source>
</evidence>
<name>A0A8H7Q0W1_MORIS</name>
<reference evidence="2" key="1">
    <citation type="submission" date="2020-12" db="EMBL/GenBank/DDBJ databases">
        <title>Metabolic potential, ecology and presence of endohyphal bacteria is reflected in genomic diversity of Mucoromycotina.</title>
        <authorList>
            <person name="Muszewska A."/>
            <person name="Okrasinska A."/>
            <person name="Steczkiewicz K."/>
            <person name="Drgas O."/>
            <person name="Orlowska M."/>
            <person name="Perlinska-Lenart U."/>
            <person name="Aleksandrzak-Piekarczyk T."/>
            <person name="Szatraj K."/>
            <person name="Zielenkiewicz U."/>
            <person name="Pilsyk S."/>
            <person name="Malc E."/>
            <person name="Mieczkowski P."/>
            <person name="Kruszewska J.S."/>
            <person name="Biernat P."/>
            <person name="Pawlowska J."/>
        </authorList>
    </citation>
    <scope>NUCLEOTIDE SEQUENCE</scope>
    <source>
        <strain evidence="2">WA0000067209</strain>
    </source>
</reference>
<evidence type="ECO:0000313" key="2">
    <source>
        <dbReference type="EMBL" id="KAG2183270.1"/>
    </source>
</evidence>
<evidence type="ECO:0000313" key="3">
    <source>
        <dbReference type="Proteomes" id="UP000654370"/>
    </source>
</evidence>
<dbReference type="Proteomes" id="UP000654370">
    <property type="component" value="Unassembled WGS sequence"/>
</dbReference>